<evidence type="ECO:0000313" key="2">
    <source>
        <dbReference type="EMBL" id="CAI6342334.1"/>
    </source>
</evidence>
<organism evidence="2 3">
    <name type="scientific">Periconia digitata</name>
    <dbReference type="NCBI Taxonomy" id="1303443"/>
    <lineage>
        <taxon>Eukaryota</taxon>
        <taxon>Fungi</taxon>
        <taxon>Dikarya</taxon>
        <taxon>Ascomycota</taxon>
        <taxon>Pezizomycotina</taxon>
        <taxon>Dothideomycetes</taxon>
        <taxon>Pleosporomycetidae</taxon>
        <taxon>Pleosporales</taxon>
        <taxon>Massarineae</taxon>
        <taxon>Periconiaceae</taxon>
        <taxon>Periconia</taxon>
    </lineage>
</organism>
<dbReference type="InterPro" id="IPR020850">
    <property type="entry name" value="GED_dom"/>
</dbReference>
<keyword evidence="3" id="KW-1185">Reference proteome</keyword>
<accession>A0A9W4XS75</accession>
<dbReference type="PROSITE" id="PS51388">
    <property type="entry name" value="GED"/>
    <property type="match status" value="1"/>
</dbReference>
<dbReference type="OrthoDB" id="3793908at2759"/>
<protein>
    <recommendedName>
        <fullName evidence="1">GED domain-containing protein</fullName>
    </recommendedName>
</protein>
<reference evidence="2" key="1">
    <citation type="submission" date="2023-01" db="EMBL/GenBank/DDBJ databases">
        <authorList>
            <person name="Van Ghelder C."/>
            <person name="Rancurel C."/>
        </authorList>
    </citation>
    <scope>NUCLEOTIDE SEQUENCE</scope>
    <source>
        <strain evidence="2">CNCM I-4278</strain>
    </source>
</reference>
<comment type="caution">
    <text evidence="2">The sequence shown here is derived from an EMBL/GenBank/DDBJ whole genome shotgun (WGS) entry which is preliminary data.</text>
</comment>
<sequence>MIIGHLFQEQSTNWESLARKHIDGVASACKRFVLAVLSSIGTPDTTEKLSILTVLPFLKHAHSEAITELERVLADKSRHPITYNHYFTDNIQKLHQERLTRCLMENAEDSMVEVSEKTFVAGPGFVEKEYIDPAALKSALLRTIQHDMDTFAAEQALDAHDAFYKDERKYYVDVITKQAIERQLLAPLAEILSPRSIAGYTEEKIQSIASEPFEIRQLRAHLESKKKMLEEGADAFQAAVTGGQSL</sequence>
<dbReference type="AlphaFoldDB" id="A0A9W4XS75"/>
<evidence type="ECO:0000313" key="3">
    <source>
        <dbReference type="Proteomes" id="UP001152607"/>
    </source>
</evidence>
<proteinExistence type="predicted"/>
<name>A0A9W4XS75_9PLEO</name>
<feature type="domain" description="GED" evidence="1">
    <location>
        <begin position="153"/>
        <end position="244"/>
    </location>
</feature>
<gene>
    <name evidence="2" type="ORF">PDIGIT_LOCUS15540</name>
</gene>
<dbReference type="EMBL" id="CAOQHR010000013">
    <property type="protein sequence ID" value="CAI6342334.1"/>
    <property type="molecule type" value="Genomic_DNA"/>
</dbReference>
<evidence type="ECO:0000259" key="1">
    <source>
        <dbReference type="PROSITE" id="PS51388"/>
    </source>
</evidence>
<dbReference type="Proteomes" id="UP001152607">
    <property type="component" value="Unassembled WGS sequence"/>
</dbReference>